<reference evidence="2 3" key="1">
    <citation type="journal article" date="2006" name="Science">
        <title>Phytophthora genome sequences uncover evolutionary origins and mechanisms of pathogenesis.</title>
        <authorList>
            <person name="Tyler B.M."/>
            <person name="Tripathy S."/>
            <person name="Zhang X."/>
            <person name="Dehal P."/>
            <person name="Jiang R.H."/>
            <person name="Aerts A."/>
            <person name="Arredondo F.D."/>
            <person name="Baxter L."/>
            <person name="Bensasson D."/>
            <person name="Beynon J.L."/>
            <person name="Chapman J."/>
            <person name="Damasceno C.M."/>
            <person name="Dorrance A.E."/>
            <person name="Dou D."/>
            <person name="Dickerman A.W."/>
            <person name="Dubchak I.L."/>
            <person name="Garbelotto M."/>
            <person name="Gijzen M."/>
            <person name="Gordon S.G."/>
            <person name="Govers F."/>
            <person name="Grunwald N.J."/>
            <person name="Huang W."/>
            <person name="Ivors K.L."/>
            <person name="Jones R.W."/>
            <person name="Kamoun S."/>
            <person name="Krampis K."/>
            <person name="Lamour K.H."/>
            <person name="Lee M.K."/>
            <person name="McDonald W.H."/>
            <person name="Medina M."/>
            <person name="Meijer H.J."/>
            <person name="Nordberg E.K."/>
            <person name="Maclean D.J."/>
            <person name="Ospina-Giraldo M.D."/>
            <person name="Morris P.F."/>
            <person name="Phuntumart V."/>
            <person name="Putnam N.H."/>
            <person name="Rash S."/>
            <person name="Rose J.K."/>
            <person name="Sakihama Y."/>
            <person name="Salamov A.A."/>
            <person name="Savidor A."/>
            <person name="Scheuring C.F."/>
            <person name="Smith B.M."/>
            <person name="Sobral B.W."/>
            <person name="Terry A."/>
            <person name="Torto-Alalibo T.A."/>
            <person name="Win J."/>
            <person name="Xu Z."/>
            <person name="Zhang H."/>
            <person name="Grigoriev I.V."/>
            <person name="Rokhsar D.S."/>
            <person name="Boore J.L."/>
        </authorList>
    </citation>
    <scope>NUCLEOTIDE SEQUENCE [LARGE SCALE GENOMIC DNA]</scope>
    <source>
        <strain evidence="2 3">P6497</strain>
    </source>
</reference>
<dbReference type="Proteomes" id="UP000002640">
    <property type="component" value="Unassembled WGS sequence"/>
</dbReference>
<dbReference type="EMBL" id="JH159164">
    <property type="protein sequence ID" value="EGZ06084.1"/>
    <property type="molecule type" value="Genomic_DNA"/>
</dbReference>
<name>G5AD30_PHYSP</name>
<feature type="region of interest" description="Disordered" evidence="1">
    <location>
        <begin position="113"/>
        <end position="145"/>
    </location>
</feature>
<organism evidence="2 3">
    <name type="scientific">Phytophthora sojae (strain P6497)</name>
    <name type="common">Soybean stem and root rot agent</name>
    <name type="synonym">Phytophthora megasperma f. sp. glycines</name>
    <dbReference type="NCBI Taxonomy" id="1094619"/>
    <lineage>
        <taxon>Eukaryota</taxon>
        <taxon>Sar</taxon>
        <taxon>Stramenopiles</taxon>
        <taxon>Oomycota</taxon>
        <taxon>Peronosporomycetes</taxon>
        <taxon>Peronosporales</taxon>
        <taxon>Peronosporaceae</taxon>
        <taxon>Phytophthora</taxon>
    </lineage>
</organism>
<dbReference type="RefSeq" id="XP_009537981.1">
    <property type="nucleotide sequence ID" value="XM_009539686.1"/>
</dbReference>
<evidence type="ECO:0000256" key="1">
    <source>
        <dbReference type="SAM" id="MobiDB-lite"/>
    </source>
</evidence>
<proteinExistence type="predicted"/>
<dbReference type="GeneID" id="20642839"/>
<accession>G5AD30</accession>
<sequence>MANVFIFGRRKRFKLGEDTTGLYEDLHCWINDEDNTVRPFGDFTSVHRYWICMRTNMGGGKLPALELAVLSMAINTATCERYLRELALIHTTKRNRVQPEKLRKLALRKRLTDPTERTRLQDRDDRFSHHKTTDNDSDSESVPNPDRALEYWSEVLCELECDDDPPVTPDDNSGHGNAT</sequence>
<evidence type="ECO:0000313" key="3">
    <source>
        <dbReference type="Proteomes" id="UP000002640"/>
    </source>
</evidence>
<gene>
    <name evidence="2" type="ORF">PHYSODRAFT_307155</name>
</gene>
<evidence type="ECO:0008006" key="4">
    <source>
        <dbReference type="Google" id="ProtNLM"/>
    </source>
</evidence>
<dbReference type="KEGG" id="psoj:PHYSODRAFT_307155"/>
<feature type="compositionally biased region" description="Basic and acidic residues" evidence="1">
    <location>
        <begin position="113"/>
        <end position="134"/>
    </location>
</feature>
<evidence type="ECO:0000313" key="2">
    <source>
        <dbReference type="EMBL" id="EGZ06084.1"/>
    </source>
</evidence>
<protein>
    <recommendedName>
        <fullName evidence="4">HAT C-terminal dimerisation domain-containing protein</fullName>
    </recommendedName>
</protein>
<keyword evidence="3" id="KW-1185">Reference proteome</keyword>
<dbReference type="InParanoid" id="G5AD30"/>
<dbReference type="AlphaFoldDB" id="G5AD30"/>